<protein>
    <recommendedName>
        <fullName evidence="7">Pumilio homology domain family member 3</fullName>
    </recommendedName>
</protein>
<evidence type="ECO:0000313" key="12">
    <source>
        <dbReference type="Proteomes" id="UP000275772"/>
    </source>
</evidence>
<evidence type="ECO:0000256" key="3">
    <source>
        <dbReference type="ARBA" id="ARBA00022737"/>
    </source>
</evidence>
<dbReference type="GO" id="GO:0003730">
    <property type="term" value="F:mRNA 3'-UTR binding"/>
    <property type="evidence" value="ECO:0007669"/>
    <property type="project" value="TreeGrafter"/>
</dbReference>
<feature type="repeat" description="Pumilio" evidence="8">
    <location>
        <begin position="774"/>
        <end position="809"/>
    </location>
</feature>
<evidence type="ECO:0000256" key="5">
    <source>
        <dbReference type="ARBA" id="ARBA00024893"/>
    </source>
</evidence>
<dbReference type="InterPro" id="IPR016024">
    <property type="entry name" value="ARM-type_fold"/>
</dbReference>
<feature type="compositionally biased region" description="Polar residues" evidence="9">
    <location>
        <begin position="374"/>
        <end position="391"/>
    </location>
</feature>
<proteinExistence type="inferred from homology"/>
<keyword evidence="4" id="KW-0694">RNA-binding</keyword>
<evidence type="ECO:0000256" key="2">
    <source>
        <dbReference type="ARBA" id="ARBA00022490"/>
    </source>
</evidence>
<dbReference type="PANTHER" id="PTHR12537">
    <property type="entry name" value="RNA BINDING PROTEIN PUMILIO-RELATED"/>
    <property type="match status" value="1"/>
</dbReference>
<comment type="similarity">
    <text evidence="6">Belongs to the PUF3 family.</text>
</comment>
<reference evidence="11 12" key="1">
    <citation type="submission" date="2017-11" db="EMBL/GenBank/DDBJ databases">
        <authorList>
            <person name="Kracher B."/>
        </authorList>
    </citation>
    <scope>NUCLEOTIDE SEQUENCE [LARGE SCALE GENOMIC DNA]</scope>
    <source>
        <strain evidence="11 12">RACE1</strain>
    </source>
</reference>
<evidence type="ECO:0000259" key="10">
    <source>
        <dbReference type="PROSITE" id="PS50303"/>
    </source>
</evidence>
<feature type="repeat" description="Pumilio" evidence="8">
    <location>
        <begin position="587"/>
        <end position="622"/>
    </location>
</feature>
<dbReference type="EMBL" id="UNSH01000041">
    <property type="protein sequence ID" value="SZF01679.1"/>
    <property type="molecule type" value="Genomic_DNA"/>
</dbReference>
<dbReference type="InterPro" id="IPR001313">
    <property type="entry name" value="Pumilio_RNA-bd_rpt"/>
</dbReference>
<accession>A0A383UPH5</accession>
<dbReference type="AlphaFoldDB" id="A0A383UPH5"/>
<dbReference type="VEuPathDB" id="FungiDB:BLGHR1_12449"/>
<dbReference type="Pfam" id="PF00806">
    <property type="entry name" value="PUF"/>
    <property type="match status" value="8"/>
</dbReference>
<dbReference type="InterPro" id="IPR033712">
    <property type="entry name" value="Pumilio_RNA-bd"/>
</dbReference>
<dbReference type="PROSITE" id="PS50302">
    <property type="entry name" value="PUM"/>
    <property type="match status" value="8"/>
</dbReference>
<evidence type="ECO:0000313" key="11">
    <source>
        <dbReference type="EMBL" id="SZF01679.1"/>
    </source>
</evidence>
<feature type="region of interest" description="Disordered" evidence="9">
    <location>
        <begin position="370"/>
        <end position="391"/>
    </location>
</feature>
<feature type="region of interest" description="Disordered" evidence="9">
    <location>
        <begin position="1"/>
        <end position="61"/>
    </location>
</feature>
<evidence type="ECO:0000256" key="6">
    <source>
        <dbReference type="ARBA" id="ARBA00060736"/>
    </source>
</evidence>
<dbReference type="SUPFAM" id="SSF48371">
    <property type="entry name" value="ARM repeat"/>
    <property type="match status" value="1"/>
</dbReference>
<dbReference type="FunFam" id="1.25.10.10:FF:000004">
    <property type="entry name" value="Pumilio homolog 1 isoform 2"/>
    <property type="match status" value="1"/>
</dbReference>
<dbReference type="SMART" id="SM00025">
    <property type="entry name" value="Pumilio"/>
    <property type="match status" value="8"/>
</dbReference>
<feature type="domain" description="PUM-HD" evidence="10">
    <location>
        <begin position="493"/>
        <end position="835"/>
    </location>
</feature>
<evidence type="ECO:0000256" key="8">
    <source>
        <dbReference type="PROSITE-ProRule" id="PRU00317"/>
    </source>
</evidence>
<dbReference type="Proteomes" id="UP000275772">
    <property type="component" value="Unassembled WGS sequence"/>
</dbReference>
<dbReference type="PROSITE" id="PS50303">
    <property type="entry name" value="PUM_HD"/>
    <property type="match status" value="1"/>
</dbReference>
<feature type="region of interest" description="Disordered" evidence="9">
    <location>
        <begin position="80"/>
        <end position="140"/>
    </location>
</feature>
<evidence type="ECO:0000256" key="7">
    <source>
        <dbReference type="ARBA" id="ARBA00081811"/>
    </source>
</evidence>
<evidence type="ECO:0000256" key="4">
    <source>
        <dbReference type="ARBA" id="ARBA00022884"/>
    </source>
</evidence>
<feature type="compositionally biased region" description="Low complexity" evidence="9">
    <location>
        <begin position="87"/>
        <end position="104"/>
    </location>
</feature>
<dbReference type="GO" id="GO:0000288">
    <property type="term" value="P:nuclear-transcribed mRNA catabolic process, deadenylation-dependent decay"/>
    <property type="evidence" value="ECO:0007669"/>
    <property type="project" value="TreeGrafter"/>
</dbReference>
<keyword evidence="2" id="KW-0963">Cytoplasm</keyword>
<dbReference type="Gene3D" id="1.25.10.10">
    <property type="entry name" value="Leucine-rich Repeat Variant"/>
    <property type="match status" value="1"/>
</dbReference>
<dbReference type="PANTHER" id="PTHR12537:SF12">
    <property type="entry name" value="MATERNAL PROTEIN PUMILIO"/>
    <property type="match status" value="1"/>
</dbReference>
<name>A0A383UPH5_BLUHO</name>
<feature type="repeat" description="Pumilio" evidence="8">
    <location>
        <begin position="695"/>
        <end position="730"/>
    </location>
</feature>
<feature type="compositionally biased region" description="Low complexity" evidence="9">
    <location>
        <begin position="28"/>
        <end position="52"/>
    </location>
</feature>
<feature type="repeat" description="Pumilio" evidence="8">
    <location>
        <begin position="659"/>
        <end position="694"/>
    </location>
</feature>
<feature type="repeat" description="Pumilio" evidence="8">
    <location>
        <begin position="515"/>
        <end position="550"/>
    </location>
</feature>
<feature type="compositionally biased region" description="Polar residues" evidence="9">
    <location>
        <begin position="109"/>
        <end position="132"/>
    </location>
</feature>
<feature type="repeat" description="Pumilio" evidence="8">
    <location>
        <begin position="551"/>
        <end position="586"/>
    </location>
</feature>
<dbReference type="InterPro" id="IPR033133">
    <property type="entry name" value="PUM-HD"/>
</dbReference>
<gene>
    <name evidence="11" type="ORF">BLGHR1_12449</name>
</gene>
<dbReference type="InterPro" id="IPR011989">
    <property type="entry name" value="ARM-like"/>
</dbReference>
<comment type="subcellular location">
    <subcellularLocation>
        <location evidence="1">Cytoplasm</location>
    </subcellularLocation>
</comment>
<dbReference type="GO" id="GO:0005737">
    <property type="term" value="C:cytoplasm"/>
    <property type="evidence" value="ECO:0007669"/>
    <property type="project" value="UniProtKB-SubCell"/>
</dbReference>
<sequence>MATNRSPVIMPRPGHHSLFQEYSGGGRAASSRSNSDSSISSTLSPTRSKSSTWQSPGGIWGVNTIGSGITNTARDISRSCAKDGQELSDAPSGSGALAASSEADPWVSHTWNHTNSASTSMQSNSENTTSTPPARHSMPNVNQHQLREASNGYQQQARTMFSHEANLPRSQSKSNLDPSSGPFNFAHSSLATYDEKENVGSHISHTYASDVSLSKYLPMANLSRDISRSSSNAIDTMGASDGCQFGDGNTQIGMMGSHTRNSSIHSQPMSLSPHSRSIGSQIQNLRFDLLSSDAELGEKMAGYGIQRDVDQSMSMYPNHRLAPHYTSKSLQTNPHMSPQTLPFVNSSAMWNEGINAATMRASYQNHLHNDSRSTTKMASPSHLNNRQNMSCSKSRRASEQFLGSGPVGMQSGQALGHSGRRISCIPFNHAQNYINAPNFNTQFPTPIYDLPSSSHKSGLMGLPYDYPMLVQSYHASQPIFMHPSKSHDSGLGIRSTVLEDFRANLKSNKKFELKDIYNHIIEFSGDQHGSRFIQTKLETASSDEKERVFLELKPNVLQLTTDVFGNYVIQKLFEHGNQAQKRVLAEQLKNHVVELSLQMYGCRVVQKALEYVLADQQASLVKELQMDILKCVQDQNGNHVVQKAIERVPNQHVQFILDAFRGQVETLATHPYGCRVIQRILAFCKPEDQSEILKELHECSQKLIMDQYGNYVIQHVIQHGRLEDRDKIINLVLRQLLNLSNHKFASNVVEKSIIHGTEKQRRAMVSHLTAIGRDGTSPLQLIMKDQFGNYVIQKLLAQLQGVEKVAFLNDMKPQLLQLKKHNYGKQIAVIEKLLFTEIEDSSLPKTCSSIKSQRFTMEIDSRVATPMLTNAQNSPQSNGRSSANISIIDDSIKDCEDIFMKFNLCPDLVVDSH</sequence>
<organism evidence="11 12">
    <name type="scientific">Blumeria hordei</name>
    <name type="common">Barley powdery mildew</name>
    <name type="synonym">Blumeria graminis f. sp. hordei</name>
    <dbReference type="NCBI Taxonomy" id="2867405"/>
    <lineage>
        <taxon>Eukaryota</taxon>
        <taxon>Fungi</taxon>
        <taxon>Dikarya</taxon>
        <taxon>Ascomycota</taxon>
        <taxon>Pezizomycotina</taxon>
        <taxon>Leotiomycetes</taxon>
        <taxon>Erysiphales</taxon>
        <taxon>Erysiphaceae</taxon>
        <taxon>Blumeria</taxon>
    </lineage>
</organism>
<feature type="repeat" description="Pumilio" evidence="8">
    <location>
        <begin position="731"/>
        <end position="766"/>
    </location>
</feature>
<evidence type="ECO:0000256" key="1">
    <source>
        <dbReference type="ARBA" id="ARBA00004496"/>
    </source>
</evidence>
<keyword evidence="3" id="KW-0677">Repeat</keyword>
<feature type="repeat" description="Pumilio" evidence="8">
    <location>
        <begin position="623"/>
        <end position="658"/>
    </location>
</feature>
<dbReference type="CDD" id="cd07920">
    <property type="entry name" value="Pumilio"/>
    <property type="match status" value="1"/>
</dbReference>
<comment type="function">
    <text evidence="5">RNA-binding nucleolar protein required for pre-rRNA processing. Involved in production of 18S rRNA and assembly of small ribosomal subunit.</text>
</comment>
<evidence type="ECO:0000256" key="9">
    <source>
        <dbReference type="SAM" id="MobiDB-lite"/>
    </source>
</evidence>